<sequence length="138" mass="15926">MAAGYYYHQHNRQSGFLGAPYSSTVGLPPLPLLFFSFILVLFLSLSWYMSYESAFEGLIDQIKMVLMVSPLVLLLVVQWLSGAERRWLPYVFPLPERDSIHRAGSSPWGVAVLLVVLMFMISYQSYFHERWFPLLSRA</sequence>
<dbReference type="OMA" id="LFMISYH"/>
<feature type="transmembrane region" description="Helical" evidence="1">
    <location>
        <begin position="30"/>
        <end position="50"/>
    </location>
</feature>
<reference evidence="2" key="1">
    <citation type="submission" date="2019-09" db="EMBL/GenBank/DDBJ databases">
        <authorList>
            <person name="Zhang L."/>
        </authorList>
    </citation>
    <scope>NUCLEOTIDE SEQUENCE</scope>
</reference>
<dbReference type="EMBL" id="LR721786">
    <property type="protein sequence ID" value="VVW67762.1"/>
    <property type="molecule type" value="Genomic_DNA"/>
</dbReference>
<dbReference type="PANTHER" id="PTHR33306">
    <property type="entry name" value="EXPRESSED PROTEIN-RELATED-RELATED"/>
    <property type="match status" value="1"/>
</dbReference>
<evidence type="ECO:0000313" key="2">
    <source>
        <dbReference type="EMBL" id="VVW67762.1"/>
    </source>
</evidence>
<feature type="transmembrane region" description="Helical" evidence="1">
    <location>
        <begin position="62"/>
        <end position="81"/>
    </location>
</feature>
<proteinExistence type="predicted"/>
<protein>
    <submittedName>
        <fullName evidence="2">Uncharacterized protein</fullName>
    </submittedName>
</protein>
<feature type="transmembrane region" description="Helical" evidence="1">
    <location>
        <begin position="108"/>
        <end position="127"/>
    </location>
</feature>
<keyword evidence="1" id="KW-0472">Membrane</keyword>
<name>A0A5K1FZF4_9MAGN</name>
<dbReference type="PANTHER" id="PTHR33306:SF5">
    <property type="entry name" value="OXIDOREDUCTASE_TRANSITION METAL ION-BINDING PROTEIN"/>
    <property type="match status" value="1"/>
</dbReference>
<gene>
    <name evidence="2" type="ORF">NYM_LOCUS25480</name>
</gene>
<evidence type="ECO:0000256" key="1">
    <source>
        <dbReference type="SAM" id="Phobius"/>
    </source>
</evidence>
<dbReference type="AlphaFoldDB" id="A0A5K1FZF4"/>
<accession>A0A5K1FZF4</accession>
<dbReference type="Gramene" id="NC8G0215560.1">
    <property type="protein sequence ID" value="NC8G0215560.1:cds"/>
    <property type="gene ID" value="NC8G0215560"/>
</dbReference>
<keyword evidence="1" id="KW-0812">Transmembrane</keyword>
<organism evidence="2">
    <name type="scientific">Nymphaea colorata</name>
    <name type="common">pocket water lily</name>
    <dbReference type="NCBI Taxonomy" id="210225"/>
    <lineage>
        <taxon>Eukaryota</taxon>
        <taxon>Viridiplantae</taxon>
        <taxon>Streptophyta</taxon>
        <taxon>Embryophyta</taxon>
        <taxon>Tracheophyta</taxon>
        <taxon>Spermatophyta</taxon>
        <taxon>Magnoliopsida</taxon>
        <taxon>Nymphaeales</taxon>
        <taxon>Nymphaeaceae</taxon>
        <taxon>Nymphaea</taxon>
    </lineage>
</organism>
<keyword evidence="1" id="KW-1133">Transmembrane helix</keyword>
<dbReference type="OrthoDB" id="683410at2759"/>